<evidence type="ECO:0000313" key="2">
    <source>
        <dbReference type="EMBL" id="NLR73739.1"/>
    </source>
</evidence>
<reference evidence="2 3" key="1">
    <citation type="submission" date="2020-04" db="EMBL/GenBank/DDBJ databases">
        <title>Draft genome of Leeia sp. IMCC25680.</title>
        <authorList>
            <person name="Song J."/>
            <person name="Cho J.-C."/>
        </authorList>
    </citation>
    <scope>NUCLEOTIDE SEQUENCE [LARGE SCALE GENOMIC DNA]</scope>
    <source>
        <strain evidence="2 3">IMCC25680</strain>
    </source>
</reference>
<evidence type="ECO:0000256" key="1">
    <source>
        <dbReference type="SAM" id="MobiDB-lite"/>
    </source>
</evidence>
<evidence type="ECO:0000313" key="3">
    <source>
        <dbReference type="Proteomes" id="UP000587991"/>
    </source>
</evidence>
<feature type="region of interest" description="Disordered" evidence="1">
    <location>
        <begin position="292"/>
        <end position="343"/>
    </location>
</feature>
<gene>
    <name evidence="2" type="ORF">HF682_01010</name>
</gene>
<organism evidence="2 3">
    <name type="scientific">Leeia aquatica</name>
    <dbReference type="NCBI Taxonomy" id="2725557"/>
    <lineage>
        <taxon>Bacteria</taxon>
        <taxon>Pseudomonadati</taxon>
        <taxon>Pseudomonadota</taxon>
        <taxon>Betaproteobacteria</taxon>
        <taxon>Neisseriales</taxon>
        <taxon>Leeiaceae</taxon>
        <taxon>Leeia</taxon>
    </lineage>
</organism>
<feature type="compositionally biased region" description="Low complexity" evidence="1">
    <location>
        <begin position="320"/>
        <end position="331"/>
    </location>
</feature>
<protein>
    <submittedName>
        <fullName evidence="2">DUF1631 domain-containing protein</fullName>
    </submittedName>
</protein>
<dbReference type="RefSeq" id="WP_168875399.1">
    <property type="nucleotide sequence ID" value="NZ_JABAIM010000001.1"/>
</dbReference>
<name>A0A847S8Q3_9NEIS</name>
<accession>A0A847S8Q3</accession>
<dbReference type="AlphaFoldDB" id="A0A847S8Q3"/>
<keyword evidence="3" id="KW-1185">Reference proteome</keyword>
<sequence>MDRNDLLAATRTEFVRGYTAILDELLNESMARLFERAEHAGSMQQQGLYFDARTVLMTRSVQIRQQLSAALQPLLNRSFQTAYSTFRPSFAEQVSKKTTLSLVSTDVIDDEMWVDGVTKRLRDEADEQLRDLNIRMALLFEQETISERENPFRPYLLAKCLSSAAEGLDLSKEIENVLTEALANELVKRVSQIYAAVNGLLAQHGIAAELSLRIVRQAPASPAPMPAAPELPVEPTAETPPVEADMMGMPRYPEYGASAPAPAWHAAAASTSHPAAPAGRVEDRLLQLVRQPQQAGTSALGSMQDHWQSASQHAGGVPGAGMSAGPASASPTDSAPRSGWRSWLEGPRKAGQVLRQLFSGAPAMEEAGSGEPVRSFQPSSNSVLTHSIDSLMRTATPQTVDMHDDQGQLRNLILEHRETLSDQVEEENEQMTIDIVAMLFEFILRDQNVPAEVRAQLGRLQFLVLKVALMDPTLLTQKSHPARMLVNRIGSISLGLQQIDPTGERVAGEICHIVETLLSSDIEGSALFGTMLDELDAFIARELRSNEPQVDSALAAVAQAESRTLQFARITAMIGEALQGVTIDQYLQEFLLNHWARAIEVAGRTDATRARRFREAIPQLIWSIVPKVTESDRAALTAMLPKLIGTLRDGMLLSKSSKADLEQLMAWLFDSHKLALRSAVPANMCPPLSFFQQRFQHFIEQGEPLQVITSDRSVTPDRKLLEEAMSELETQLNLIDQLFEDELADEAGLSDADFSNAEVEQEELGAYAQLRSGVAVEVNLDGNPTLALLSWSDPTVPRMVLQMQHSEAPSIISVRLFIRLLKSGRARFLEDRPIFERAIESLLDSADQLDRTPLAA</sequence>
<feature type="compositionally biased region" description="Polar residues" evidence="1">
    <location>
        <begin position="292"/>
        <end position="312"/>
    </location>
</feature>
<proteinExistence type="predicted"/>
<dbReference type="EMBL" id="JABAIM010000001">
    <property type="protein sequence ID" value="NLR73739.1"/>
    <property type="molecule type" value="Genomic_DNA"/>
</dbReference>
<dbReference type="Proteomes" id="UP000587991">
    <property type="component" value="Unassembled WGS sequence"/>
</dbReference>
<dbReference type="Pfam" id="PF07793">
    <property type="entry name" value="DUF1631"/>
    <property type="match status" value="1"/>
</dbReference>
<dbReference type="InterPro" id="IPR012434">
    <property type="entry name" value="DUF1631"/>
</dbReference>
<comment type="caution">
    <text evidence="2">The sequence shown here is derived from an EMBL/GenBank/DDBJ whole genome shotgun (WGS) entry which is preliminary data.</text>
</comment>